<sequence length="110" mass="12546">MAQLGWGVGKNEEDEWVAFVALIQDGRMIPIFQVALHAFEGYIEEREHMRSLIEPIVPPGRFGEFLHQTEVLRPVVAHLLVMVEEGASESSIIAQLAEYEMDTEMEFEDD</sequence>
<evidence type="ECO:0000313" key="1">
    <source>
        <dbReference type="EMBL" id="KKN82096.1"/>
    </source>
</evidence>
<proteinExistence type="predicted"/>
<comment type="caution">
    <text evidence="1">The sequence shown here is derived from an EMBL/GenBank/DDBJ whole genome shotgun (WGS) entry which is preliminary data.</text>
</comment>
<gene>
    <name evidence="1" type="ORF">LCGC14_0313630</name>
</gene>
<organism evidence="1">
    <name type="scientific">marine sediment metagenome</name>
    <dbReference type="NCBI Taxonomy" id="412755"/>
    <lineage>
        <taxon>unclassified sequences</taxon>
        <taxon>metagenomes</taxon>
        <taxon>ecological metagenomes</taxon>
    </lineage>
</organism>
<reference evidence="1" key="1">
    <citation type="journal article" date="2015" name="Nature">
        <title>Complex archaea that bridge the gap between prokaryotes and eukaryotes.</title>
        <authorList>
            <person name="Spang A."/>
            <person name="Saw J.H."/>
            <person name="Jorgensen S.L."/>
            <person name="Zaremba-Niedzwiedzka K."/>
            <person name="Martijn J."/>
            <person name="Lind A.E."/>
            <person name="van Eijk R."/>
            <person name="Schleper C."/>
            <person name="Guy L."/>
            <person name="Ettema T.J."/>
        </authorList>
    </citation>
    <scope>NUCLEOTIDE SEQUENCE</scope>
</reference>
<dbReference type="EMBL" id="LAZR01000206">
    <property type="protein sequence ID" value="KKN82096.1"/>
    <property type="molecule type" value="Genomic_DNA"/>
</dbReference>
<dbReference type="AlphaFoldDB" id="A0A0F9W8T8"/>
<protein>
    <submittedName>
        <fullName evidence="1">Uncharacterized protein</fullName>
    </submittedName>
</protein>
<accession>A0A0F9W8T8</accession>
<name>A0A0F9W8T8_9ZZZZ</name>